<proteinExistence type="predicted"/>
<evidence type="ECO:0000313" key="2">
    <source>
        <dbReference type="Proteomes" id="UP000587002"/>
    </source>
</evidence>
<organism evidence="1 2">
    <name type="scientific">Saccharopolyspora hordei</name>
    <dbReference type="NCBI Taxonomy" id="1838"/>
    <lineage>
        <taxon>Bacteria</taxon>
        <taxon>Bacillati</taxon>
        <taxon>Actinomycetota</taxon>
        <taxon>Actinomycetes</taxon>
        <taxon>Pseudonocardiales</taxon>
        <taxon>Pseudonocardiaceae</taxon>
        <taxon>Saccharopolyspora</taxon>
    </lineage>
</organism>
<gene>
    <name evidence="1" type="ORF">HNR68_003042</name>
</gene>
<dbReference type="Proteomes" id="UP000587002">
    <property type="component" value="Unassembled WGS sequence"/>
</dbReference>
<keyword evidence="2" id="KW-1185">Reference proteome</keyword>
<comment type="caution">
    <text evidence="1">The sequence shown here is derived from an EMBL/GenBank/DDBJ whole genome shotgun (WGS) entry which is preliminary data.</text>
</comment>
<accession>A0A853AIF8</accession>
<sequence>MPTLTGAFAFTVVAQTAAAVVHLVGLRSLTPPAPSGDGAGTRRARCGVRVLRPNATAPRCGAPPTWP</sequence>
<name>A0A853AIF8_9PSEU</name>
<dbReference type="RefSeq" id="WP_179721529.1">
    <property type="nucleotide sequence ID" value="NZ_BAABFH010000001.1"/>
</dbReference>
<dbReference type="AlphaFoldDB" id="A0A853AIF8"/>
<reference evidence="1 2" key="1">
    <citation type="submission" date="2020-07" db="EMBL/GenBank/DDBJ databases">
        <title>Sequencing the genomes of 1000 actinobacteria strains.</title>
        <authorList>
            <person name="Klenk H.-P."/>
        </authorList>
    </citation>
    <scope>NUCLEOTIDE SEQUENCE [LARGE SCALE GENOMIC DNA]</scope>
    <source>
        <strain evidence="1 2">DSM 44065</strain>
    </source>
</reference>
<protein>
    <submittedName>
        <fullName evidence="1">Uncharacterized protein</fullName>
    </submittedName>
</protein>
<dbReference type="EMBL" id="JACCFJ010000001">
    <property type="protein sequence ID" value="NYI84412.1"/>
    <property type="molecule type" value="Genomic_DNA"/>
</dbReference>
<evidence type="ECO:0000313" key="1">
    <source>
        <dbReference type="EMBL" id="NYI84412.1"/>
    </source>
</evidence>